<organism evidence="9">
    <name type="scientific">uncultured Gemmatimonadota bacterium</name>
    <dbReference type="NCBI Taxonomy" id="203437"/>
    <lineage>
        <taxon>Bacteria</taxon>
        <taxon>Pseudomonadati</taxon>
        <taxon>Gemmatimonadota</taxon>
        <taxon>environmental samples</taxon>
    </lineage>
</organism>
<dbReference type="InterPro" id="IPR011356">
    <property type="entry name" value="Leucine_aapep/pepB"/>
</dbReference>
<dbReference type="SUPFAM" id="SSF53187">
    <property type="entry name" value="Zn-dependent exopeptidases"/>
    <property type="match status" value="1"/>
</dbReference>
<comment type="similarity">
    <text evidence="3">Belongs to the peptidase M17 family.</text>
</comment>
<evidence type="ECO:0000256" key="6">
    <source>
        <dbReference type="ARBA" id="ARBA00022801"/>
    </source>
</evidence>
<dbReference type="SUPFAM" id="SSF52949">
    <property type="entry name" value="Macro domain-like"/>
    <property type="match status" value="1"/>
</dbReference>
<dbReference type="GO" id="GO:0030145">
    <property type="term" value="F:manganese ion binding"/>
    <property type="evidence" value="ECO:0007669"/>
    <property type="project" value="InterPro"/>
</dbReference>
<evidence type="ECO:0000256" key="3">
    <source>
        <dbReference type="ARBA" id="ARBA00009528"/>
    </source>
</evidence>
<keyword evidence="7" id="KW-0464">Manganese</keyword>
<evidence type="ECO:0000256" key="4">
    <source>
        <dbReference type="ARBA" id="ARBA00022438"/>
    </source>
</evidence>
<dbReference type="PROSITE" id="PS00631">
    <property type="entry name" value="CYTOSOL_AP"/>
    <property type="match status" value="1"/>
</dbReference>
<feature type="non-terminal residue" evidence="9">
    <location>
        <position position="1"/>
    </location>
</feature>
<comment type="catalytic activity">
    <reaction evidence="1">
        <text>Release of an N-terminal amino acid, Xaa-|-Yaa-, in which Xaa is preferably Leu, but may be other amino acids including Pro although not Arg or Lys, and Yaa may be Pro. Amino acid amides and methyl esters are also readily hydrolyzed, but rates on arylamides are exceedingly low.</text>
        <dbReference type="EC" id="3.4.11.1"/>
    </reaction>
</comment>
<keyword evidence="5" id="KW-0645">Protease</keyword>
<dbReference type="EMBL" id="CADCTV010000179">
    <property type="protein sequence ID" value="CAA9306287.1"/>
    <property type="molecule type" value="Genomic_DNA"/>
</dbReference>
<keyword evidence="4 9" id="KW-0031">Aminopeptidase</keyword>
<dbReference type="NCBIfam" id="NF002074">
    <property type="entry name" value="PRK00913.1-4"/>
    <property type="match status" value="1"/>
</dbReference>
<name>A0A6J4KHL3_9BACT</name>
<gene>
    <name evidence="9" type="ORF">AVDCRST_MAG89-820</name>
</gene>
<keyword evidence="6 9" id="KW-0378">Hydrolase</keyword>
<dbReference type="GO" id="GO:0005737">
    <property type="term" value="C:cytoplasm"/>
    <property type="evidence" value="ECO:0007669"/>
    <property type="project" value="InterPro"/>
</dbReference>
<dbReference type="GO" id="GO:0070006">
    <property type="term" value="F:metalloaminopeptidase activity"/>
    <property type="evidence" value="ECO:0007669"/>
    <property type="project" value="InterPro"/>
</dbReference>
<dbReference type="InterPro" id="IPR008283">
    <property type="entry name" value="Peptidase_M17_N"/>
</dbReference>
<proteinExistence type="inferred from homology"/>
<evidence type="ECO:0000256" key="7">
    <source>
        <dbReference type="ARBA" id="ARBA00023211"/>
    </source>
</evidence>
<dbReference type="EC" id="3.4.11.1" evidence="9"/>
<evidence type="ECO:0000313" key="9">
    <source>
        <dbReference type="EMBL" id="CAA9306287.1"/>
    </source>
</evidence>
<dbReference type="AlphaFoldDB" id="A0A6J4KHL3"/>
<evidence type="ECO:0000259" key="8">
    <source>
        <dbReference type="PROSITE" id="PS00631"/>
    </source>
</evidence>
<evidence type="ECO:0000256" key="1">
    <source>
        <dbReference type="ARBA" id="ARBA00000135"/>
    </source>
</evidence>
<dbReference type="Pfam" id="PF02789">
    <property type="entry name" value="Peptidase_M17_N"/>
    <property type="match status" value="1"/>
</dbReference>
<dbReference type="InterPro" id="IPR023042">
    <property type="entry name" value="Peptidase_M17_leu_NH2_pept"/>
</dbReference>
<comment type="catalytic activity">
    <reaction evidence="2">
        <text>Release of an N-terminal amino acid, preferentially leucine, but not glutamic or aspartic acids.</text>
        <dbReference type="EC" id="3.4.11.10"/>
    </reaction>
</comment>
<accession>A0A6J4KHL3</accession>
<reference evidence="9" key="1">
    <citation type="submission" date="2020-02" db="EMBL/GenBank/DDBJ databases">
        <authorList>
            <person name="Meier V. D."/>
        </authorList>
    </citation>
    <scope>NUCLEOTIDE SEQUENCE</scope>
    <source>
        <strain evidence="9">AVDCRST_MAG89</strain>
    </source>
</reference>
<dbReference type="CDD" id="cd00433">
    <property type="entry name" value="Peptidase_M17"/>
    <property type="match status" value="1"/>
</dbReference>
<dbReference type="NCBIfam" id="NF002073">
    <property type="entry name" value="PRK00913.1-2"/>
    <property type="match status" value="1"/>
</dbReference>
<sequence>HEVSTPLLVLPFPSSEGLSAELARLDDRLGGILTDVRQRGDFRGREDETLLLYPSSGAIGAERLLLVGYGNVARPDQERVRPVAGTAIKQAARLRAGSFAVLLPEGSGDAEARSAAEGAVLGAYTFAELKAAENGERPGEVAEATLLCSGPVEEAVRVGIVLAEAENLARRLGNLPPNVCTPRFLADTARQIATEQGLECTVLGREELRAEQMGALLAVAQGSEQEPQLIVLQHRGGAVGTAPLVLVGKAITFDAGGISIKPAASMEDMKFDMCGGAAVLGAMQAIGALKVPLNVIGVIPACENLLGGAAMRPGDILRSHLSKTIEVVNTDAEGRLILADALSYIRRFEPAACLDAATLTGACVIALGHQASGAMGNDLALLEDVPAAGDRAGQRVWPLPMYDEYREQLKSDYADIKNTGGRAAGAITAGWFLRDFVGDFPWVHLDIAGTAWGDGKLPYQTKGATGVPTRLFVEWVLARAA</sequence>
<dbReference type="Pfam" id="PF00883">
    <property type="entry name" value="Peptidase_M17"/>
    <property type="match status" value="1"/>
</dbReference>
<dbReference type="Gene3D" id="3.40.220.10">
    <property type="entry name" value="Leucine Aminopeptidase, subunit E, domain 1"/>
    <property type="match status" value="1"/>
</dbReference>
<dbReference type="GO" id="GO:0006508">
    <property type="term" value="P:proteolysis"/>
    <property type="evidence" value="ECO:0007669"/>
    <property type="project" value="UniProtKB-KW"/>
</dbReference>
<dbReference type="PRINTS" id="PR00481">
    <property type="entry name" value="LAMNOPPTDASE"/>
</dbReference>
<dbReference type="PANTHER" id="PTHR11963">
    <property type="entry name" value="LEUCINE AMINOPEPTIDASE-RELATED"/>
    <property type="match status" value="1"/>
</dbReference>
<evidence type="ECO:0000256" key="2">
    <source>
        <dbReference type="ARBA" id="ARBA00000967"/>
    </source>
</evidence>
<dbReference type="InterPro" id="IPR043472">
    <property type="entry name" value="Macro_dom-like"/>
</dbReference>
<dbReference type="PANTHER" id="PTHR11963:SF23">
    <property type="entry name" value="CYTOSOL AMINOPEPTIDASE"/>
    <property type="match status" value="1"/>
</dbReference>
<dbReference type="InterPro" id="IPR000819">
    <property type="entry name" value="Peptidase_M17_C"/>
</dbReference>
<dbReference type="HAMAP" id="MF_00181">
    <property type="entry name" value="Cytosol_peptidase_M17"/>
    <property type="match status" value="1"/>
</dbReference>
<dbReference type="Gene3D" id="3.40.630.10">
    <property type="entry name" value="Zn peptidases"/>
    <property type="match status" value="1"/>
</dbReference>
<protein>
    <submittedName>
        <fullName evidence="9">Cytosol aminopeptidase PepA</fullName>
        <ecNumber evidence="9">3.4.11.1</ecNumber>
    </submittedName>
</protein>
<feature type="domain" description="Cytosol aminopeptidase" evidence="8">
    <location>
        <begin position="329"/>
        <end position="336"/>
    </location>
</feature>
<evidence type="ECO:0000256" key="5">
    <source>
        <dbReference type="ARBA" id="ARBA00022670"/>
    </source>
</evidence>